<sequence length="118" mass="12768">MTALRLDPDASRASNRLGGTTSSPLVAGVSTATSHVCIQRPVMASSRSEFPPLPPSSRHDLCFLPKALQVSWGPLATLDFIFLMKVYNSRSGNEMEEEEEEEGPGTGEVLSRFTRGSN</sequence>
<organism evidence="2 3">
    <name type="scientific">Liparis tanakae</name>
    <name type="common">Tanaka's snailfish</name>
    <dbReference type="NCBI Taxonomy" id="230148"/>
    <lineage>
        <taxon>Eukaryota</taxon>
        <taxon>Metazoa</taxon>
        <taxon>Chordata</taxon>
        <taxon>Craniata</taxon>
        <taxon>Vertebrata</taxon>
        <taxon>Euteleostomi</taxon>
        <taxon>Actinopterygii</taxon>
        <taxon>Neopterygii</taxon>
        <taxon>Teleostei</taxon>
        <taxon>Neoteleostei</taxon>
        <taxon>Acanthomorphata</taxon>
        <taxon>Eupercaria</taxon>
        <taxon>Perciformes</taxon>
        <taxon>Cottioidei</taxon>
        <taxon>Cottales</taxon>
        <taxon>Liparidae</taxon>
        <taxon>Liparis</taxon>
    </lineage>
</organism>
<gene>
    <name evidence="2" type="ORF">EYF80_021010</name>
</gene>
<reference evidence="2 3" key="1">
    <citation type="submission" date="2019-03" db="EMBL/GenBank/DDBJ databases">
        <title>First draft genome of Liparis tanakae, snailfish: a comprehensive survey of snailfish specific genes.</title>
        <authorList>
            <person name="Kim W."/>
            <person name="Song I."/>
            <person name="Jeong J.-H."/>
            <person name="Kim D."/>
            <person name="Kim S."/>
            <person name="Ryu S."/>
            <person name="Song J.Y."/>
            <person name="Lee S.K."/>
        </authorList>
    </citation>
    <scope>NUCLEOTIDE SEQUENCE [LARGE SCALE GENOMIC DNA]</scope>
    <source>
        <tissue evidence="2">Muscle</tissue>
    </source>
</reference>
<accession>A0A4Z2HV83</accession>
<dbReference type="Proteomes" id="UP000314294">
    <property type="component" value="Unassembled WGS sequence"/>
</dbReference>
<feature type="region of interest" description="Disordered" evidence="1">
    <location>
        <begin position="1"/>
        <end position="23"/>
    </location>
</feature>
<feature type="compositionally biased region" description="Polar residues" evidence="1">
    <location>
        <begin position="12"/>
        <end position="23"/>
    </location>
</feature>
<proteinExistence type="predicted"/>
<comment type="caution">
    <text evidence="2">The sequence shown here is derived from an EMBL/GenBank/DDBJ whole genome shotgun (WGS) entry which is preliminary data.</text>
</comment>
<dbReference type="AlphaFoldDB" id="A0A4Z2HV83"/>
<keyword evidence="3" id="KW-1185">Reference proteome</keyword>
<feature type="compositionally biased region" description="Basic and acidic residues" evidence="1">
    <location>
        <begin position="1"/>
        <end position="10"/>
    </location>
</feature>
<protein>
    <submittedName>
        <fullName evidence="2">Uncharacterized protein</fullName>
    </submittedName>
</protein>
<feature type="compositionally biased region" description="Acidic residues" evidence="1">
    <location>
        <begin position="94"/>
        <end position="103"/>
    </location>
</feature>
<evidence type="ECO:0000313" key="3">
    <source>
        <dbReference type="Proteomes" id="UP000314294"/>
    </source>
</evidence>
<name>A0A4Z2HV83_9TELE</name>
<evidence type="ECO:0000256" key="1">
    <source>
        <dbReference type="SAM" id="MobiDB-lite"/>
    </source>
</evidence>
<evidence type="ECO:0000313" key="2">
    <source>
        <dbReference type="EMBL" id="TNN68822.1"/>
    </source>
</evidence>
<dbReference type="EMBL" id="SRLO01000184">
    <property type="protein sequence ID" value="TNN68822.1"/>
    <property type="molecule type" value="Genomic_DNA"/>
</dbReference>
<feature type="region of interest" description="Disordered" evidence="1">
    <location>
        <begin position="91"/>
        <end position="118"/>
    </location>
</feature>